<dbReference type="Proteomes" id="UP000789901">
    <property type="component" value="Unassembled WGS sequence"/>
</dbReference>
<keyword evidence="3" id="KW-1185">Reference proteome</keyword>
<name>A0ABN7WT19_GIGMA</name>
<feature type="non-terminal residue" evidence="2">
    <location>
        <position position="398"/>
    </location>
</feature>
<evidence type="ECO:0000313" key="3">
    <source>
        <dbReference type="Proteomes" id="UP000789901"/>
    </source>
</evidence>
<dbReference type="EMBL" id="CAJVQB010062196">
    <property type="protein sequence ID" value="CAG8840162.1"/>
    <property type="molecule type" value="Genomic_DNA"/>
</dbReference>
<sequence length="398" mass="46432">NNQPFSCSLSPHKNSHNSDNSIIESSLSRSHKEVFKTCNDYSINENNGQEENSLDNLDSNNSIIQSPLSCPNKKVLKDCTNYSINANNEQVGSSVASTNFMNSNLLSQILNEFPENDPEEIWIYINSKLEGFFGHDSVLKPKEEELKMDYLKLMFELQNCAILNPFKNLIQHWMSKAEKTFNDNLSSDTLDISLTKINQGLINWKNKHDKLGKDQIEKLKHFVCLKQFYQDLWRLAISEFNNLKETQKNGKDPSKKSLRGWVSDHICNSISISDRQERKIWNSLCLLDALLAHETVTFGSLIEKNHTLNFFIKMKDGERQNFYKDFTNEKKDYKPFLQKDDDPDDNTIFYQILKLRNYQQYRKSISAPNENAKIFVDHFYIDYVNQSDHLKQLYVLCM</sequence>
<comment type="caution">
    <text evidence="2">The sequence shown here is derived from an EMBL/GenBank/DDBJ whole genome shotgun (WGS) entry which is preliminary data.</text>
</comment>
<reference evidence="2 3" key="1">
    <citation type="submission" date="2021-06" db="EMBL/GenBank/DDBJ databases">
        <authorList>
            <person name="Kallberg Y."/>
            <person name="Tangrot J."/>
            <person name="Rosling A."/>
        </authorList>
    </citation>
    <scope>NUCLEOTIDE SEQUENCE [LARGE SCALE GENOMIC DNA]</scope>
    <source>
        <strain evidence="2 3">120-4 pot B 10/14</strain>
    </source>
</reference>
<protein>
    <submittedName>
        <fullName evidence="2">11926_t:CDS:1</fullName>
    </submittedName>
</protein>
<accession>A0ABN7WT19</accession>
<evidence type="ECO:0000256" key="1">
    <source>
        <dbReference type="SAM" id="MobiDB-lite"/>
    </source>
</evidence>
<gene>
    <name evidence="2" type="ORF">GMARGA_LOCUS34780</name>
</gene>
<organism evidence="2 3">
    <name type="scientific">Gigaspora margarita</name>
    <dbReference type="NCBI Taxonomy" id="4874"/>
    <lineage>
        <taxon>Eukaryota</taxon>
        <taxon>Fungi</taxon>
        <taxon>Fungi incertae sedis</taxon>
        <taxon>Mucoromycota</taxon>
        <taxon>Glomeromycotina</taxon>
        <taxon>Glomeromycetes</taxon>
        <taxon>Diversisporales</taxon>
        <taxon>Gigasporaceae</taxon>
        <taxon>Gigaspora</taxon>
    </lineage>
</organism>
<evidence type="ECO:0000313" key="2">
    <source>
        <dbReference type="EMBL" id="CAG8840162.1"/>
    </source>
</evidence>
<feature type="region of interest" description="Disordered" evidence="1">
    <location>
        <begin position="1"/>
        <end position="21"/>
    </location>
</feature>
<feature type="non-terminal residue" evidence="2">
    <location>
        <position position="1"/>
    </location>
</feature>
<proteinExistence type="predicted"/>